<dbReference type="InterPro" id="IPR044660">
    <property type="entry name" value="IBH1-like"/>
</dbReference>
<keyword evidence="4" id="KW-0539">Nucleus</keyword>
<dbReference type="AlphaFoldDB" id="A0A5P1EQ58"/>
<name>A0A5P1EQ58_ASPOF</name>
<evidence type="ECO:0000313" key="5">
    <source>
        <dbReference type="EMBL" id="ONK68155.1"/>
    </source>
</evidence>
<protein>
    <recommendedName>
        <fullName evidence="7">BHLH domain-containing protein</fullName>
    </recommendedName>
</protein>
<comment type="subcellular location">
    <subcellularLocation>
        <location evidence="1">Nucleus</location>
    </subcellularLocation>
</comment>
<dbReference type="Proteomes" id="UP000243459">
    <property type="component" value="Chromosome 5"/>
</dbReference>
<sequence>MHRASSCQWSRALCRRIVRDNSSKSLNQCKRSRKDTINDCDLVSRSDDGVERRIKDLQRLVPGGGEMEVDDLFEETADYIEALKGQVNLMRALTEVLDGASRERRTMGG</sequence>
<gene>
    <name evidence="5" type="ORF">A4U43_C05F8080</name>
</gene>
<keyword evidence="2" id="KW-0805">Transcription regulation</keyword>
<keyword evidence="3" id="KW-0804">Transcription</keyword>
<evidence type="ECO:0000256" key="1">
    <source>
        <dbReference type="ARBA" id="ARBA00004123"/>
    </source>
</evidence>
<dbReference type="GO" id="GO:0006355">
    <property type="term" value="P:regulation of DNA-templated transcription"/>
    <property type="evidence" value="ECO:0007669"/>
    <property type="project" value="InterPro"/>
</dbReference>
<dbReference type="InterPro" id="IPR044549">
    <property type="entry name" value="bHLH_AtIBH1-like"/>
</dbReference>
<dbReference type="OMA" id="FEETACY"/>
<evidence type="ECO:0000256" key="3">
    <source>
        <dbReference type="ARBA" id="ARBA00023163"/>
    </source>
</evidence>
<dbReference type="PANTHER" id="PTHR33124:SF105">
    <property type="entry name" value="OS01G0630300 PROTEIN"/>
    <property type="match status" value="1"/>
</dbReference>
<organism evidence="5 6">
    <name type="scientific">Asparagus officinalis</name>
    <name type="common">Garden asparagus</name>
    <dbReference type="NCBI Taxonomy" id="4686"/>
    <lineage>
        <taxon>Eukaryota</taxon>
        <taxon>Viridiplantae</taxon>
        <taxon>Streptophyta</taxon>
        <taxon>Embryophyta</taxon>
        <taxon>Tracheophyta</taxon>
        <taxon>Spermatophyta</taxon>
        <taxon>Magnoliopsida</taxon>
        <taxon>Liliopsida</taxon>
        <taxon>Asparagales</taxon>
        <taxon>Asparagaceae</taxon>
        <taxon>Asparagoideae</taxon>
        <taxon>Asparagus</taxon>
    </lineage>
</organism>
<dbReference type="GO" id="GO:0005634">
    <property type="term" value="C:nucleus"/>
    <property type="evidence" value="ECO:0007669"/>
    <property type="project" value="UniProtKB-SubCell"/>
</dbReference>
<evidence type="ECO:0008006" key="7">
    <source>
        <dbReference type="Google" id="ProtNLM"/>
    </source>
</evidence>
<dbReference type="OrthoDB" id="1363133at2759"/>
<evidence type="ECO:0000256" key="4">
    <source>
        <dbReference type="ARBA" id="ARBA00023242"/>
    </source>
</evidence>
<evidence type="ECO:0000256" key="2">
    <source>
        <dbReference type="ARBA" id="ARBA00023015"/>
    </source>
</evidence>
<dbReference type="PANTHER" id="PTHR33124">
    <property type="entry name" value="TRANSCRIPTION FACTOR IBH1-LIKE 1"/>
    <property type="match status" value="1"/>
</dbReference>
<dbReference type="CDD" id="cd11444">
    <property type="entry name" value="bHLH_AtIBH1_like"/>
    <property type="match status" value="1"/>
</dbReference>
<reference evidence="6" key="1">
    <citation type="journal article" date="2017" name="Nat. Commun.">
        <title>The asparagus genome sheds light on the origin and evolution of a young Y chromosome.</title>
        <authorList>
            <person name="Harkess A."/>
            <person name="Zhou J."/>
            <person name="Xu C."/>
            <person name="Bowers J.E."/>
            <person name="Van der Hulst R."/>
            <person name="Ayyampalayam S."/>
            <person name="Mercati F."/>
            <person name="Riccardi P."/>
            <person name="McKain M.R."/>
            <person name="Kakrana A."/>
            <person name="Tang H."/>
            <person name="Ray J."/>
            <person name="Groenendijk J."/>
            <person name="Arikit S."/>
            <person name="Mathioni S.M."/>
            <person name="Nakano M."/>
            <person name="Shan H."/>
            <person name="Telgmann-Rauber A."/>
            <person name="Kanno A."/>
            <person name="Yue Z."/>
            <person name="Chen H."/>
            <person name="Li W."/>
            <person name="Chen Y."/>
            <person name="Xu X."/>
            <person name="Zhang Y."/>
            <person name="Luo S."/>
            <person name="Chen H."/>
            <person name="Gao J."/>
            <person name="Mao Z."/>
            <person name="Pires J.C."/>
            <person name="Luo M."/>
            <person name="Kudrna D."/>
            <person name="Wing R.A."/>
            <person name="Meyers B.C."/>
            <person name="Yi K."/>
            <person name="Kong H."/>
            <person name="Lavrijsen P."/>
            <person name="Sunseri F."/>
            <person name="Falavigna A."/>
            <person name="Ye Y."/>
            <person name="Leebens-Mack J.H."/>
            <person name="Chen G."/>
        </authorList>
    </citation>
    <scope>NUCLEOTIDE SEQUENCE [LARGE SCALE GENOMIC DNA]</scope>
    <source>
        <strain evidence="6">cv. DH0086</strain>
    </source>
</reference>
<proteinExistence type="predicted"/>
<accession>A0A5P1EQ58</accession>
<evidence type="ECO:0000313" key="6">
    <source>
        <dbReference type="Proteomes" id="UP000243459"/>
    </source>
</evidence>
<dbReference type="Gramene" id="ONK68155">
    <property type="protein sequence ID" value="ONK68155"/>
    <property type="gene ID" value="A4U43_C05F8080"/>
</dbReference>
<keyword evidence="6" id="KW-1185">Reference proteome</keyword>
<dbReference type="EMBL" id="CM007385">
    <property type="protein sequence ID" value="ONK68155.1"/>
    <property type="molecule type" value="Genomic_DNA"/>
</dbReference>